<sequence length="272" mass="30290">MAAKEFHPDQAAGNEESTLLQVDPYEEEETLSLCDLPIYSGSVSGRWGGDDWSKEDGKSFGDDDNLFEFFSEEFSTSSNATAENIIFCGKLIPFKDIPPRVESSNDQKGSVILPWKPVKKAKPTLKKEEKLERKGCKSFSCDYTSNGKVSLLRCTTKSRWFLFMFGMSKLPSTEMELRDIRNRQSRRRGAAVMFPTAAEGKSGCRGMWKMLKSISLVLGCRSSKIAKDVVKAAFVKVLSSFLFFRNLSCVLCISASVGHQVAARSPSHCQTL</sequence>
<dbReference type="PANTHER" id="PTHR34130:SF5">
    <property type="entry name" value="OS08G0243800 PROTEIN"/>
    <property type="match status" value="1"/>
</dbReference>
<comment type="caution">
    <text evidence="2">The sequence shown here is derived from an EMBL/GenBank/DDBJ whole genome shotgun (WGS) entry which is preliminary data.</text>
</comment>
<accession>A0AAN9RPY2</accession>
<dbReference type="Proteomes" id="UP001386955">
    <property type="component" value="Unassembled WGS sequence"/>
</dbReference>
<feature type="region of interest" description="Disordered" evidence="1">
    <location>
        <begin position="1"/>
        <end position="22"/>
    </location>
</feature>
<gene>
    <name evidence="2" type="ORF">VNO78_34307</name>
</gene>
<reference evidence="2 3" key="1">
    <citation type="submission" date="2024-01" db="EMBL/GenBank/DDBJ databases">
        <title>The genomes of 5 underutilized Papilionoideae crops provide insights into root nodulation and disease resistanc.</title>
        <authorList>
            <person name="Jiang F."/>
        </authorList>
    </citation>
    <scope>NUCLEOTIDE SEQUENCE [LARGE SCALE GENOMIC DNA]</scope>
    <source>
        <strain evidence="2">DUOXIRENSHENG_FW03</strain>
        <tissue evidence="2">Leaves</tissue>
    </source>
</reference>
<keyword evidence="3" id="KW-1185">Reference proteome</keyword>
<organism evidence="2 3">
    <name type="scientific">Psophocarpus tetragonolobus</name>
    <name type="common">Winged bean</name>
    <name type="synonym">Dolichos tetragonolobus</name>
    <dbReference type="NCBI Taxonomy" id="3891"/>
    <lineage>
        <taxon>Eukaryota</taxon>
        <taxon>Viridiplantae</taxon>
        <taxon>Streptophyta</taxon>
        <taxon>Embryophyta</taxon>
        <taxon>Tracheophyta</taxon>
        <taxon>Spermatophyta</taxon>
        <taxon>Magnoliopsida</taxon>
        <taxon>eudicotyledons</taxon>
        <taxon>Gunneridae</taxon>
        <taxon>Pentapetalae</taxon>
        <taxon>rosids</taxon>
        <taxon>fabids</taxon>
        <taxon>Fabales</taxon>
        <taxon>Fabaceae</taxon>
        <taxon>Papilionoideae</taxon>
        <taxon>50 kb inversion clade</taxon>
        <taxon>NPAAA clade</taxon>
        <taxon>indigoferoid/millettioid clade</taxon>
        <taxon>Phaseoleae</taxon>
        <taxon>Psophocarpus</taxon>
    </lineage>
</organism>
<proteinExistence type="predicted"/>
<protein>
    <submittedName>
        <fullName evidence="2">Uncharacterized protein</fullName>
    </submittedName>
</protein>
<dbReference type="PANTHER" id="PTHR34130">
    <property type="entry name" value="OS08G0243800 PROTEIN"/>
    <property type="match status" value="1"/>
</dbReference>
<evidence type="ECO:0000313" key="3">
    <source>
        <dbReference type="Proteomes" id="UP001386955"/>
    </source>
</evidence>
<dbReference type="EMBL" id="JAYMYS010000016">
    <property type="protein sequence ID" value="KAK7379787.1"/>
    <property type="molecule type" value="Genomic_DNA"/>
</dbReference>
<evidence type="ECO:0000256" key="1">
    <source>
        <dbReference type="SAM" id="MobiDB-lite"/>
    </source>
</evidence>
<evidence type="ECO:0000313" key="2">
    <source>
        <dbReference type="EMBL" id="KAK7379787.1"/>
    </source>
</evidence>
<name>A0AAN9RPY2_PSOTE</name>
<dbReference type="AlphaFoldDB" id="A0AAN9RPY2"/>